<evidence type="ECO:0000259" key="4">
    <source>
        <dbReference type="PROSITE" id="PS01031"/>
    </source>
</evidence>
<dbReference type="Pfam" id="PF00011">
    <property type="entry name" value="HSP20"/>
    <property type="match status" value="1"/>
</dbReference>
<feature type="region of interest" description="Disordered" evidence="3">
    <location>
        <begin position="134"/>
        <end position="162"/>
    </location>
</feature>
<evidence type="ECO:0000313" key="6">
    <source>
        <dbReference type="Proteomes" id="UP000278962"/>
    </source>
</evidence>
<dbReference type="OrthoDB" id="5242916at2"/>
<evidence type="ECO:0000313" key="5">
    <source>
        <dbReference type="EMBL" id="RKQ91092.1"/>
    </source>
</evidence>
<dbReference type="InterPro" id="IPR002068">
    <property type="entry name" value="A-crystallin/Hsp20_dom"/>
</dbReference>
<name>A0A660L7U2_9ACTN</name>
<evidence type="ECO:0000256" key="2">
    <source>
        <dbReference type="RuleBase" id="RU003616"/>
    </source>
</evidence>
<feature type="domain" description="SHSP" evidence="4">
    <location>
        <begin position="36"/>
        <end position="153"/>
    </location>
</feature>
<dbReference type="RefSeq" id="WP_121248407.1">
    <property type="nucleotide sequence ID" value="NZ_RBIL01000001.1"/>
</dbReference>
<organism evidence="5 6">
    <name type="scientific">Solirubrobacter pauli</name>
    <dbReference type="NCBI Taxonomy" id="166793"/>
    <lineage>
        <taxon>Bacteria</taxon>
        <taxon>Bacillati</taxon>
        <taxon>Actinomycetota</taxon>
        <taxon>Thermoleophilia</taxon>
        <taxon>Solirubrobacterales</taxon>
        <taxon>Solirubrobacteraceae</taxon>
        <taxon>Solirubrobacter</taxon>
    </lineage>
</organism>
<dbReference type="Gene3D" id="2.60.40.790">
    <property type="match status" value="1"/>
</dbReference>
<keyword evidence="5" id="KW-0346">Stress response</keyword>
<comment type="similarity">
    <text evidence="1 2">Belongs to the small heat shock protein (HSP20) family.</text>
</comment>
<dbReference type="InterPro" id="IPR008978">
    <property type="entry name" value="HSP20-like_chaperone"/>
</dbReference>
<dbReference type="SUPFAM" id="SSF49764">
    <property type="entry name" value="HSP20-like chaperones"/>
    <property type="match status" value="1"/>
</dbReference>
<gene>
    <name evidence="5" type="ORF">C8N24_0909</name>
</gene>
<sequence length="162" mass="18241">MAIVRWEPLREFTTLQNEMNRLFGTVFDTPAQGNGGTMRRWMPAMDLVETEQHFVLHADLPGLSEEDVNIEVEDRVLTVSGERKATHETNKDGYHRVERAFGSFSRSLTLPEGINPEAVEASFDRGVLEVRIPKPEQRKPRKISIAPKTIEAKSQDAEPAAA</sequence>
<dbReference type="PROSITE" id="PS01031">
    <property type="entry name" value="SHSP"/>
    <property type="match status" value="1"/>
</dbReference>
<accession>A0A660L7U2</accession>
<proteinExistence type="inferred from homology"/>
<reference evidence="5 6" key="1">
    <citation type="submission" date="2018-10" db="EMBL/GenBank/DDBJ databases">
        <title>Genomic Encyclopedia of Archaeal and Bacterial Type Strains, Phase II (KMG-II): from individual species to whole genera.</title>
        <authorList>
            <person name="Goeker M."/>
        </authorList>
    </citation>
    <scope>NUCLEOTIDE SEQUENCE [LARGE SCALE GENOMIC DNA]</scope>
    <source>
        <strain evidence="5 6">DSM 14954</strain>
    </source>
</reference>
<dbReference type="CDD" id="cd06464">
    <property type="entry name" value="ACD_sHsps-like"/>
    <property type="match status" value="1"/>
</dbReference>
<comment type="caution">
    <text evidence="5">The sequence shown here is derived from an EMBL/GenBank/DDBJ whole genome shotgun (WGS) entry which is preliminary data.</text>
</comment>
<evidence type="ECO:0000256" key="3">
    <source>
        <dbReference type="SAM" id="MobiDB-lite"/>
    </source>
</evidence>
<dbReference type="PANTHER" id="PTHR11527">
    <property type="entry name" value="HEAT-SHOCK PROTEIN 20 FAMILY MEMBER"/>
    <property type="match status" value="1"/>
</dbReference>
<dbReference type="Proteomes" id="UP000278962">
    <property type="component" value="Unassembled WGS sequence"/>
</dbReference>
<dbReference type="EMBL" id="RBIL01000001">
    <property type="protein sequence ID" value="RKQ91092.1"/>
    <property type="molecule type" value="Genomic_DNA"/>
</dbReference>
<protein>
    <submittedName>
        <fullName evidence="5">Heat shock protein Hsp20</fullName>
    </submittedName>
</protein>
<evidence type="ECO:0000256" key="1">
    <source>
        <dbReference type="PROSITE-ProRule" id="PRU00285"/>
    </source>
</evidence>
<dbReference type="InterPro" id="IPR031107">
    <property type="entry name" value="Small_HSP"/>
</dbReference>
<keyword evidence="6" id="KW-1185">Reference proteome</keyword>
<dbReference type="AlphaFoldDB" id="A0A660L7U2"/>